<evidence type="ECO:0000256" key="1">
    <source>
        <dbReference type="ARBA" id="ARBA00004651"/>
    </source>
</evidence>
<sequence>MFSNIEFFIVEAFRSFKRGALMSLVAVGTITVSLVLFGIFLLLVINLGNVVGDVSSRLDVVAYVDKDISLKEAGALQIELAKLQGVTKVRYISNDESWKEFRKDFGAKLDLNEVVRYNPLPHSFMLTVRTPELLSTVADEVVKNDLVVEASYSDKMVAKIKSLVDAVRIGGAALVILISIATLLIVVNTIRLTVLARETDISIMKLVGATNTFVKFPFIIEGIIIGVIGGVSAFLILKLAYDAVAMRLALALPFLPIMTDQGLLLVVYVVMIFGGTALGMLGAYISVSKVLKQKF</sequence>
<dbReference type="InterPro" id="IPR003838">
    <property type="entry name" value="ABC3_permease_C"/>
</dbReference>
<proteinExistence type="inferred from homology"/>
<name>A0A1F4TQJ4_UNCSA</name>
<evidence type="ECO:0000259" key="13">
    <source>
        <dbReference type="Pfam" id="PF18075"/>
    </source>
</evidence>
<dbReference type="PIRSF" id="PIRSF003097">
    <property type="entry name" value="FtsX"/>
    <property type="match status" value="1"/>
</dbReference>
<organism evidence="14 15">
    <name type="scientific">candidate division WOR-1 bacterium RIFOXYC2_FULL_41_25</name>
    <dbReference type="NCBI Taxonomy" id="1802586"/>
    <lineage>
        <taxon>Bacteria</taxon>
        <taxon>Bacillati</taxon>
        <taxon>Saganbacteria</taxon>
    </lineage>
</organism>
<dbReference type="PANTHER" id="PTHR47755">
    <property type="entry name" value="CELL DIVISION PROTEIN FTSX"/>
    <property type="match status" value="1"/>
</dbReference>
<evidence type="ECO:0000256" key="11">
    <source>
        <dbReference type="SAM" id="Phobius"/>
    </source>
</evidence>
<dbReference type="Proteomes" id="UP000177309">
    <property type="component" value="Unassembled WGS sequence"/>
</dbReference>
<evidence type="ECO:0000256" key="6">
    <source>
        <dbReference type="ARBA" id="ARBA00022692"/>
    </source>
</evidence>
<comment type="subcellular location">
    <subcellularLocation>
        <location evidence="1">Cell membrane</location>
        <topology evidence="1">Multi-pass membrane protein</topology>
    </subcellularLocation>
</comment>
<evidence type="ECO:0000256" key="3">
    <source>
        <dbReference type="ARBA" id="ARBA00021907"/>
    </source>
</evidence>
<evidence type="ECO:0000256" key="7">
    <source>
        <dbReference type="ARBA" id="ARBA00022989"/>
    </source>
</evidence>
<evidence type="ECO:0000259" key="12">
    <source>
        <dbReference type="Pfam" id="PF02687"/>
    </source>
</evidence>
<keyword evidence="4 10" id="KW-1003">Cell membrane</keyword>
<feature type="transmembrane region" description="Helical" evidence="11">
    <location>
        <begin position="261"/>
        <end position="285"/>
    </location>
</feature>
<dbReference type="GO" id="GO:0051301">
    <property type="term" value="P:cell division"/>
    <property type="evidence" value="ECO:0007669"/>
    <property type="project" value="UniProtKB-KW"/>
</dbReference>
<evidence type="ECO:0000256" key="2">
    <source>
        <dbReference type="ARBA" id="ARBA00007379"/>
    </source>
</evidence>
<keyword evidence="9 10" id="KW-0131">Cell cycle</keyword>
<dbReference type="Pfam" id="PF18075">
    <property type="entry name" value="FtsX_ECD"/>
    <property type="match status" value="1"/>
</dbReference>
<reference evidence="14 15" key="1">
    <citation type="journal article" date="2016" name="Nat. Commun.">
        <title>Thousands of microbial genomes shed light on interconnected biogeochemical processes in an aquifer system.</title>
        <authorList>
            <person name="Anantharaman K."/>
            <person name="Brown C.T."/>
            <person name="Hug L.A."/>
            <person name="Sharon I."/>
            <person name="Castelle C.J."/>
            <person name="Probst A.J."/>
            <person name="Thomas B.C."/>
            <person name="Singh A."/>
            <person name="Wilkins M.J."/>
            <person name="Karaoz U."/>
            <person name="Brodie E.L."/>
            <person name="Williams K.H."/>
            <person name="Hubbard S.S."/>
            <person name="Banfield J.F."/>
        </authorList>
    </citation>
    <scope>NUCLEOTIDE SEQUENCE [LARGE SCALE GENOMIC DNA]</scope>
</reference>
<feature type="domain" description="ABC3 transporter permease C-terminal" evidence="12">
    <location>
        <begin position="174"/>
        <end position="293"/>
    </location>
</feature>
<feature type="transmembrane region" description="Helical" evidence="11">
    <location>
        <begin position="169"/>
        <end position="195"/>
    </location>
</feature>
<comment type="similarity">
    <text evidence="2 10">Belongs to the ABC-4 integral membrane protein family. FtsX subfamily.</text>
</comment>
<evidence type="ECO:0000256" key="5">
    <source>
        <dbReference type="ARBA" id="ARBA00022618"/>
    </source>
</evidence>
<evidence type="ECO:0000256" key="8">
    <source>
        <dbReference type="ARBA" id="ARBA00023136"/>
    </source>
</evidence>
<keyword evidence="8 10" id="KW-0472">Membrane</keyword>
<dbReference type="GO" id="GO:0005886">
    <property type="term" value="C:plasma membrane"/>
    <property type="evidence" value="ECO:0007669"/>
    <property type="project" value="UniProtKB-SubCell"/>
</dbReference>
<feature type="transmembrane region" description="Helical" evidence="11">
    <location>
        <begin position="21"/>
        <end position="45"/>
    </location>
</feature>
<evidence type="ECO:0000313" key="14">
    <source>
        <dbReference type="EMBL" id="OGC34849.1"/>
    </source>
</evidence>
<protein>
    <recommendedName>
        <fullName evidence="3 10">Cell division protein FtsX</fullName>
    </recommendedName>
</protein>
<keyword evidence="5 10" id="KW-0132">Cell division</keyword>
<evidence type="ECO:0000256" key="4">
    <source>
        <dbReference type="ARBA" id="ARBA00022475"/>
    </source>
</evidence>
<accession>A0A1F4TQJ4</accession>
<keyword evidence="6 11" id="KW-0812">Transmembrane</keyword>
<evidence type="ECO:0000256" key="10">
    <source>
        <dbReference type="PIRNR" id="PIRNR003097"/>
    </source>
</evidence>
<dbReference type="NCBIfam" id="NF038347">
    <property type="entry name" value="FtsX_Gpos"/>
    <property type="match status" value="1"/>
</dbReference>
<dbReference type="AlphaFoldDB" id="A0A1F4TQJ4"/>
<evidence type="ECO:0000256" key="9">
    <source>
        <dbReference type="ARBA" id="ARBA00023306"/>
    </source>
</evidence>
<feature type="domain" description="FtsX extracellular" evidence="13">
    <location>
        <begin position="60"/>
        <end position="147"/>
    </location>
</feature>
<keyword evidence="7 11" id="KW-1133">Transmembrane helix</keyword>
<dbReference type="Pfam" id="PF02687">
    <property type="entry name" value="FtsX"/>
    <property type="match status" value="1"/>
</dbReference>
<feature type="transmembrane region" description="Helical" evidence="11">
    <location>
        <begin position="216"/>
        <end position="241"/>
    </location>
</feature>
<dbReference type="PANTHER" id="PTHR47755:SF1">
    <property type="entry name" value="CELL DIVISION PROTEIN FTSX"/>
    <property type="match status" value="1"/>
</dbReference>
<evidence type="ECO:0000313" key="15">
    <source>
        <dbReference type="Proteomes" id="UP000177309"/>
    </source>
</evidence>
<dbReference type="InterPro" id="IPR040690">
    <property type="entry name" value="FtsX_ECD"/>
</dbReference>
<dbReference type="Gene3D" id="3.30.70.3040">
    <property type="match status" value="1"/>
</dbReference>
<dbReference type="InterPro" id="IPR058204">
    <property type="entry name" value="FtsX_firmicutes-type"/>
</dbReference>
<dbReference type="InterPro" id="IPR004513">
    <property type="entry name" value="FtsX"/>
</dbReference>
<dbReference type="EMBL" id="MEUI01000012">
    <property type="protein sequence ID" value="OGC34849.1"/>
    <property type="molecule type" value="Genomic_DNA"/>
</dbReference>
<gene>
    <name evidence="14" type="ORF">A2462_05550</name>
</gene>
<comment type="caution">
    <text evidence="14">The sequence shown here is derived from an EMBL/GenBank/DDBJ whole genome shotgun (WGS) entry which is preliminary data.</text>
</comment>